<dbReference type="SUPFAM" id="SSF54534">
    <property type="entry name" value="FKBP-like"/>
    <property type="match status" value="1"/>
</dbReference>
<evidence type="ECO:0000256" key="8">
    <source>
        <dbReference type="ARBA" id="ARBA00023186"/>
    </source>
</evidence>
<dbReference type="GO" id="GO:0003755">
    <property type="term" value="F:peptidyl-prolyl cis-trans isomerase activity"/>
    <property type="evidence" value="ECO:0007669"/>
    <property type="project" value="InterPro"/>
</dbReference>
<comment type="similarity">
    <text evidence="11">Belongs to the PpiD chaperone family.</text>
</comment>
<keyword evidence="5 14" id="KW-0812">Transmembrane</keyword>
<dbReference type="GO" id="GO:0005886">
    <property type="term" value="C:plasma membrane"/>
    <property type="evidence" value="ECO:0007669"/>
    <property type="project" value="UniProtKB-SubCell"/>
</dbReference>
<dbReference type="PANTHER" id="PTHR47529:SF1">
    <property type="entry name" value="PERIPLASMIC CHAPERONE PPID"/>
    <property type="match status" value="1"/>
</dbReference>
<sequence length="648" mass="69296">MFDKRWILEAMISYLRRVFVESWLGRVTAVLVFLAFVGWGVGDVIGHMDEGHDVAARVGKQTITAGSLASALQAELPAAARQAGMSDPSQLSPIMRRQMALQILQRLTGRAEVLEAARNMGLIIPDSAVRDEIFSLPNFKGANGQFDRATFNAILQQRHLTEEHVIQLVRDDLTVRAVLLPMAEGASVPDIMVRRFITFGARTHVVDFTRIPFATQPTPAAPDDKALRRYYANHPWLFRVPELRHAQIVVLSPQTVADTLTLDENRIKQIYEEQGSRFNTPETRDVQLITLPTQEQAQSVSSIWRTSGDWAAAQKAAGNAASVDMPGTSAAAIPSEILRKAIFSAPAGDISAPVKTEAGWAVFRISNIKPGHVTPYDAARGQILDEYRKAATPSAISERLRPLQDAIAAKGLDAIPDTLGAVAISGTLNAQGLTAEGTPAPIPASGAVRDAIIHQIFAQKEGAPPFLSEGPDNSWFAVVVDTVKPSAPLSFEAARPQVLATWQAENRRHAADLAATALYTAAKDKGALGSTNAAGAQTTRGAAFALATPNKNIPAELMTALPTMKPGQAFMAEDDNAFFVAVVTRVFVPNPPAPEQAVSKLRAGLSQAVGEDIAASYINALSRNTPPRISQAGVNTALAEAGFGGSTP</sequence>
<dbReference type="InterPro" id="IPR046357">
    <property type="entry name" value="PPIase_dom_sf"/>
</dbReference>
<dbReference type="Proteomes" id="UP000317730">
    <property type="component" value="Unassembled WGS sequence"/>
</dbReference>
<evidence type="ECO:0000256" key="10">
    <source>
        <dbReference type="ARBA" id="ARBA00031484"/>
    </source>
</evidence>
<evidence type="ECO:0000256" key="5">
    <source>
        <dbReference type="ARBA" id="ARBA00022692"/>
    </source>
</evidence>
<comment type="caution">
    <text evidence="16">The sequence shown here is derived from an EMBL/GenBank/DDBJ whole genome shotgun (WGS) entry which is preliminary data.</text>
</comment>
<evidence type="ECO:0000256" key="1">
    <source>
        <dbReference type="ARBA" id="ARBA00004382"/>
    </source>
</evidence>
<dbReference type="Pfam" id="PF13624">
    <property type="entry name" value="SurA_N_3"/>
    <property type="match status" value="1"/>
</dbReference>
<keyword evidence="16" id="KW-0413">Isomerase</keyword>
<evidence type="ECO:0000256" key="11">
    <source>
        <dbReference type="ARBA" id="ARBA00038408"/>
    </source>
</evidence>
<keyword evidence="17" id="KW-1185">Reference proteome</keyword>
<evidence type="ECO:0000256" key="2">
    <source>
        <dbReference type="ARBA" id="ARBA00018370"/>
    </source>
</evidence>
<dbReference type="InterPro" id="IPR000297">
    <property type="entry name" value="PPIase_PpiC"/>
</dbReference>
<dbReference type="InterPro" id="IPR027304">
    <property type="entry name" value="Trigger_fact/SurA_dom_sf"/>
</dbReference>
<evidence type="ECO:0000313" key="17">
    <source>
        <dbReference type="Proteomes" id="UP000317730"/>
    </source>
</evidence>
<dbReference type="Gene3D" id="3.10.50.40">
    <property type="match status" value="1"/>
</dbReference>
<comment type="subcellular location">
    <subcellularLocation>
        <location evidence="1">Cell inner membrane</location>
        <topology evidence="1">Single-pass type II membrane protein</topology>
        <orientation evidence="1">Periplasmic side</orientation>
    </subcellularLocation>
</comment>
<organism evidence="16 17">
    <name type="scientific">Acetobacter peroxydans</name>
    <dbReference type="NCBI Taxonomy" id="104098"/>
    <lineage>
        <taxon>Bacteria</taxon>
        <taxon>Pseudomonadati</taxon>
        <taxon>Pseudomonadota</taxon>
        <taxon>Alphaproteobacteria</taxon>
        <taxon>Acetobacterales</taxon>
        <taxon>Acetobacteraceae</taxon>
        <taxon>Acetobacter</taxon>
    </lineage>
</organism>
<dbReference type="AlphaFoldDB" id="A0A4Y3TUH3"/>
<dbReference type="SUPFAM" id="SSF109998">
    <property type="entry name" value="Triger factor/SurA peptide-binding domain-like"/>
    <property type="match status" value="1"/>
</dbReference>
<keyword evidence="4" id="KW-0997">Cell inner membrane</keyword>
<accession>A0A4Y3TUH3</accession>
<evidence type="ECO:0000256" key="6">
    <source>
        <dbReference type="ARBA" id="ARBA00022989"/>
    </source>
</evidence>
<gene>
    <name evidence="16" type="primary">ppiD</name>
    <name evidence="16" type="ORF">APE01nite_04170</name>
</gene>
<dbReference type="Pfam" id="PF13145">
    <property type="entry name" value="Rotamase_2"/>
    <property type="match status" value="1"/>
</dbReference>
<protein>
    <recommendedName>
        <fullName evidence="2">Parvulin-like PPIase</fullName>
    </recommendedName>
    <alternativeName>
        <fullName evidence="9">Peptidyl-prolyl cis-trans isomerase plp</fullName>
    </alternativeName>
    <alternativeName>
        <fullName evidence="12">Periplasmic chaperone PpiD</fullName>
    </alternativeName>
    <alternativeName>
        <fullName evidence="13">Periplasmic folding chaperone</fullName>
    </alternativeName>
    <alternativeName>
        <fullName evidence="10">Rotamase plp</fullName>
    </alternativeName>
</protein>
<keyword evidence="8" id="KW-0143">Chaperone</keyword>
<evidence type="ECO:0000256" key="12">
    <source>
        <dbReference type="ARBA" id="ARBA00040743"/>
    </source>
</evidence>
<dbReference type="InterPro" id="IPR052029">
    <property type="entry name" value="PpiD_chaperone"/>
</dbReference>
<keyword evidence="6 14" id="KW-1133">Transmembrane helix</keyword>
<feature type="transmembrane region" description="Helical" evidence="14">
    <location>
        <begin position="23"/>
        <end position="42"/>
    </location>
</feature>
<keyword evidence="7 14" id="KW-0472">Membrane</keyword>
<name>A0A4Y3TUH3_9PROT</name>
<evidence type="ECO:0000256" key="7">
    <source>
        <dbReference type="ARBA" id="ARBA00023136"/>
    </source>
</evidence>
<evidence type="ECO:0000313" key="16">
    <source>
        <dbReference type="EMBL" id="GEB84620.1"/>
    </source>
</evidence>
<evidence type="ECO:0000256" key="9">
    <source>
        <dbReference type="ARBA" id="ARBA00030642"/>
    </source>
</evidence>
<dbReference type="EMBL" id="BJMV01000001">
    <property type="protein sequence ID" value="GEB84620.1"/>
    <property type="molecule type" value="Genomic_DNA"/>
</dbReference>
<dbReference type="PANTHER" id="PTHR47529">
    <property type="entry name" value="PEPTIDYL-PROLYL CIS-TRANS ISOMERASE D"/>
    <property type="match status" value="1"/>
</dbReference>
<evidence type="ECO:0000256" key="3">
    <source>
        <dbReference type="ARBA" id="ARBA00022475"/>
    </source>
</evidence>
<evidence type="ECO:0000259" key="15">
    <source>
        <dbReference type="Pfam" id="PF13145"/>
    </source>
</evidence>
<evidence type="ECO:0000256" key="4">
    <source>
        <dbReference type="ARBA" id="ARBA00022519"/>
    </source>
</evidence>
<evidence type="ECO:0000256" key="13">
    <source>
        <dbReference type="ARBA" id="ARBA00042775"/>
    </source>
</evidence>
<evidence type="ECO:0000256" key="14">
    <source>
        <dbReference type="SAM" id="Phobius"/>
    </source>
</evidence>
<keyword evidence="3" id="KW-1003">Cell membrane</keyword>
<proteinExistence type="inferred from homology"/>
<reference evidence="16 17" key="1">
    <citation type="submission" date="2019-06" db="EMBL/GenBank/DDBJ databases">
        <title>Whole genome shotgun sequence of Acetobacter peroxydans NBRC 13755.</title>
        <authorList>
            <person name="Hosoyama A."/>
            <person name="Uohara A."/>
            <person name="Ohji S."/>
            <person name="Ichikawa N."/>
        </authorList>
    </citation>
    <scope>NUCLEOTIDE SEQUENCE [LARGE SCALE GENOMIC DNA]</scope>
    <source>
        <strain evidence="16 17">NBRC 13755</strain>
    </source>
</reference>
<feature type="domain" description="PpiC" evidence="15">
    <location>
        <begin position="263"/>
        <end position="380"/>
    </location>
</feature>
<dbReference type="Gene3D" id="1.10.4030.10">
    <property type="entry name" value="Porin chaperone SurA, peptide-binding domain"/>
    <property type="match status" value="1"/>
</dbReference>